<dbReference type="Proteomes" id="UP000654075">
    <property type="component" value="Unassembled WGS sequence"/>
</dbReference>
<gene>
    <name evidence="3" type="ORF">PGLA1383_LOCUS34714</name>
</gene>
<dbReference type="InterPro" id="IPR036397">
    <property type="entry name" value="RNaseH_sf"/>
</dbReference>
<evidence type="ECO:0000313" key="3">
    <source>
        <dbReference type="EMBL" id="CAE8617048.1"/>
    </source>
</evidence>
<dbReference type="InterPro" id="IPR012337">
    <property type="entry name" value="RNaseH-like_sf"/>
</dbReference>
<dbReference type="PANTHER" id="PTHR15092">
    <property type="entry name" value="POLY A -SPECIFIC RIBONUCLEASE/TARGET OF EGR1, MEMBER 1"/>
    <property type="match status" value="1"/>
</dbReference>
<dbReference type="PANTHER" id="PTHR15092:SF22">
    <property type="entry name" value="POLY(A)-SPECIFIC RIBONUCLEASE PNLDC1"/>
    <property type="match status" value="1"/>
</dbReference>
<dbReference type="GO" id="GO:0003723">
    <property type="term" value="F:RNA binding"/>
    <property type="evidence" value="ECO:0007669"/>
    <property type="project" value="TreeGrafter"/>
</dbReference>
<dbReference type="InterPro" id="IPR051181">
    <property type="entry name" value="CAF1_poly(A)_ribonucleases"/>
</dbReference>
<dbReference type="EMBL" id="CAJNNV010026046">
    <property type="protein sequence ID" value="CAE8617048.1"/>
    <property type="molecule type" value="Genomic_DNA"/>
</dbReference>
<accession>A0A813FRR9</accession>
<dbReference type="AlphaFoldDB" id="A0A813FRR9"/>
<evidence type="ECO:0000256" key="1">
    <source>
        <dbReference type="ARBA" id="ARBA00008372"/>
    </source>
</evidence>
<evidence type="ECO:0000256" key="2">
    <source>
        <dbReference type="SAM" id="MobiDB-lite"/>
    </source>
</evidence>
<dbReference type="InterPro" id="IPR006941">
    <property type="entry name" value="RNase_CAF1"/>
</dbReference>
<dbReference type="OrthoDB" id="414075at2759"/>
<name>A0A813FRR9_POLGL</name>
<evidence type="ECO:0000313" key="4">
    <source>
        <dbReference type="Proteomes" id="UP000654075"/>
    </source>
</evidence>
<keyword evidence="4" id="KW-1185">Reference proteome</keyword>
<reference evidence="3" key="1">
    <citation type="submission" date="2021-02" db="EMBL/GenBank/DDBJ databases">
        <authorList>
            <person name="Dougan E. K."/>
            <person name="Rhodes N."/>
            <person name="Thang M."/>
            <person name="Chan C."/>
        </authorList>
    </citation>
    <scope>NUCLEOTIDE SEQUENCE</scope>
</reference>
<dbReference type="SUPFAM" id="SSF53098">
    <property type="entry name" value="Ribonuclease H-like"/>
    <property type="match status" value="1"/>
</dbReference>
<protein>
    <submittedName>
        <fullName evidence="3">Uncharacterized protein</fullName>
    </submittedName>
</protein>
<comment type="similarity">
    <text evidence="1">Belongs to the CAF1 family.</text>
</comment>
<proteinExistence type="inferred from homology"/>
<dbReference type="GO" id="GO:0000175">
    <property type="term" value="F:3'-5'-RNA exonuclease activity"/>
    <property type="evidence" value="ECO:0007669"/>
    <property type="project" value="TreeGrafter"/>
</dbReference>
<sequence>MGGSVPGEPGQEAARCVADIEQADFVAIRLDTSDGEVSAVSGHDPVELADFYSNCARRLRRSASCDGALPVRLGICCAHWKSDLGVWELRSHEIGLWPGSALDMSAEIQRVRHHLASRCAVMADQKTTAEGGDRKDLGSSPQGAKHAACSRWAGQLAYSARWVLSALHAKRAPVIIHDGLSDLLHLHDKFVGEPPQGHLEFGRSWMELFPVVIDTRLMAQEDEAQLLQSPELSRERLMFSGKIEEVHKQLWSLPHGRSAPGRFKELGLYTHRASSGRNGLVAGAGEGSTARGAMEVAEVFLLLMQRRLHCTEAGQVVAQVVPEPKRRKVESCESPGRRNGTSSLPTATFSSEPKLASDGESSARPAISADADVSMIGPNSPESVLAAIAGTIAGEPGSGSGNVGSGELRTEECSDDVKMKISVPKVVSEPITPPKVSRGATKLPKPACAALPPKLAASVLCDGDATGGPEVQRKRPRSPLDEAALCAATVAALAARLAGTQPALSMGATAACPGFLSSGQARCLHRLTTSPDLLVKSQQTCQLFQNRVAAPGTPPGYLRLDVLLQVKIIKRLRRHQGLAKVPVIAVQEPANAFKVKE</sequence>
<feature type="region of interest" description="Disordered" evidence="2">
    <location>
        <begin position="325"/>
        <end position="365"/>
    </location>
</feature>
<comment type="caution">
    <text evidence="3">The sequence shown here is derived from an EMBL/GenBank/DDBJ whole genome shotgun (WGS) entry which is preliminary data.</text>
</comment>
<feature type="compositionally biased region" description="Polar residues" evidence="2">
    <location>
        <begin position="339"/>
        <end position="351"/>
    </location>
</feature>
<organism evidence="3 4">
    <name type="scientific">Polarella glacialis</name>
    <name type="common">Dinoflagellate</name>
    <dbReference type="NCBI Taxonomy" id="89957"/>
    <lineage>
        <taxon>Eukaryota</taxon>
        <taxon>Sar</taxon>
        <taxon>Alveolata</taxon>
        <taxon>Dinophyceae</taxon>
        <taxon>Suessiales</taxon>
        <taxon>Suessiaceae</taxon>
        <taxon>Polarella</taxon>
    </lineage>
</organism>
<dbReference type="Gene3D" id="3.30.420.10">
    <property type="entry name" value="Ribonuclease H-like superfamily/Ribonuclease H"/>
    <property type="match status" value="1"/>
</dbReference>
<dbReference type="Pfam" id="PF04857">
    <property type="entry name" value="CAF1"/>
    <property type="match status" value="1"/>
</dbReference>